<keyword evidence="1" id="KW-0812">Transmembrane</keyword>
<dbReference type="InterPro" id="IPR018730">
    <property type="entry name" value="DUF2273"/>
</dbReference>
<keyword evidence="1" id="KW-0472">Membrane</keyword>
<dbReference type="EMBL" id="QFRA01000002">
    <property type="protein sequence ID" value="PZR06424.1"/>
    <property type="molecule type" value="Genomic_DNA"/>
</dbReference>
<sequence length="62" mass="6447">MKYATPIGVVIGFMLALAIMLQGFSGFLLVLVFCAIGGLAGAQYDGLIDLRSLLRSGGRGRG</sequence>
<dbReference type="Pfam" id="PF10031">
    <property type="entry name" value="DUF2273"/>
    <property type="match status" value="1"/>
</dbReference>
<proteinExistence type="predicted"/>
<protein>
    <recommendedName>
        <fullName evidence="4">DUF2273 domain-containing protein</fullName>
    </recommendedName>
</protein>
<accession>A0A2W5UT07</accession>
<gene>
    <name evidence="2" type="ORF">DI525_01215</name>
</gene>
<evidence type="ECO:0008006" key="4">
    <source>
        <dbReference type="Google" id="ProtNLM"/>
    </source>
</evidence>
<name>A0A2W5UT07_9CORY</name>
<organism evidence="2 3">
    <name type="scientific">Corynebacterium kroppenstedtii</name>
    <dbReference type="NCBI Taxonomy" id="161879"/>
    <lineage>
        <taxon>Bacteria</taxon>
        <taxon>Bacillati</taxon>
        <taxon>Actinomycetota</taxon>
        <taxon>Actinomycetes</taxon>
        <taxon>Mycobacteriales</taxon>
        <taxon>Corynebacteriaceae</taxon>
        <taxon>Corynebacterium</taxon>
    </lineage>
</organism>
<dbReference type="Proteomes" id="UP000249432">
    <property type="component" value="Unassembled WGS sequence"/>
</dbReference>
<comment type="caution">
    <text evidence="2">The sequence shown here is derived from an EMBL/GenBank/DDBJ whole genome shotgun (WGS) entry which is preliminary data.</text>
</comment>
<evidence type="ECO:0000313" key="3">
    <source>
        <dbReference type="Proteomes" id="UP000249432"/>
    </source>
</evidence>
<evidence type="ECO:0000313" key="2">
    <source>
        <dbReference type="EMBL" id="PZR06424.1"/>
    </source>
</evidence>
<keyword evidence="1" id="KW-1133">Transmembrane helix</keyword>
<evidence type="ECO:0000256" key="1">
    <source>
        <dbReference type="SAM" id="Phobius"/>
    </source>
</evidence>
<dbReference type="RefSeq" id="WP_303733995.1">
    <property type="nucleotide sequence ID" value="NZ_CAKZHK010000001.1"/>
</dbReference>
<feature type="transmembrane region" description="Helical" evidence="1">
    <location>
        <begin position="7"/>
        <end position="40"/>
    </location>
</feature>
<reference evidence="2 3" key="1">
    <citation type="submission" date="2017-08" db="EMBL/GenBank/DDBJ databases">
        <title>Infants hospitalized years apart are colonized by the same room-sourced microbial strains.</title>
        <authorList>
            <person name="Brooks B."/>
            <person name="Olm M.R."/>
            <person name="Firek B.A."/>
            <person name="Baker R."/>
            <person name="Thomas B.C."/>
            <person name="Morowitz M.J."/>
            <person name="Banfield J.F."/>
        </authorList>
    </citation>
    <scope>NUCLEOTIDE SEQUENCE [LARGE SCALE GENOMIC DNA]</scope>
    <source>
        <strain evidence="2">S2_003_000_R1_3</strain>
    </source>
</reference>
<dbReference type="AlphaFoldDB" id="A0A2W5UT07"/>